<evidence type="ECO:0000259" key="8">
    <source>
        <dbReference type="Pfam" id="PF01694"/>
    </source>
</evidence>
<protein>
    <submittedName>
        <fullName evidence="9">Membrane protein</fullName>
        <ecNumber evidence="9">3.4.21.105</ecNumber>
    </submittedName>
</protein>
<dbReference type="InterPro" id="IPR022764">
    <property type="entry name" value="Peptidase_S54_rhomboid_dom"/>
</dbReference>
<dbReference type="EC" id="3.4.21.105" evidence="9"/>
<gene>
    <name evidence="9" type="ORF">BGLCM_0095</name>
</gene>
<feature type="transmembrane region" description="Helical" evidence="7">
    <location>
        <begin position="117"/>
        <end position="140"/>
    </location>
</feature>
<comment type="subcellular location">
    <subcellularLocation>
        <location evidence="1">Membrane</location>
        <topology evidence="1">Multi-pass membrane protein</topology>
    </subcellularLocation>
</comment>
<dbReference type="AlphaFoldDB" id="A0A087AMS5"/>
<evidence type="ECO:0000313" key="10">
    <source>
        <dbReference type="Proteomes" id="UP000029074"/>
    </source>
</evidence>
<keyword evidence="10" id="KW-1185">Reference proteome</keyword>
<keyword evidence="3 7" id="KW-0812">Transmembrane</keyword>
<dbReference type="EMBL" id="JGYW01000001">
    <property type="protein sequence ID" value="KFI60075.1"/>
    <property type="molecule type" value="Genomic_DNA"/>
</dbReference>
<keyword evidence="5 7" id="KW-1133">Transmembrane helix</keyword>
<evidence type="ECO:0000256" key="5">
    <source>
        <dbReference type="ARBA" id="ARBA00022989"/>
    </source>
</evidence>
<dbReference type="PANTHER" id="PTHR43731:SF14">
    <property type="entry name" value="PRESENILIN-ASSOCIATED RHOMBOID-LIKE PROTEIN, MITOCHONDRIAL"/>
    <property type="match status" value="1"/>
</dbReference>
<feature type="domain" description="Peptidase S54 rhomboid" evidence="8">
    <location>
        <begin position="78"/>
        <end position="217"/>
    </location>
</feature>
<sequence length="260" mass="28926">MTQRFSLFPDSPKMRNVFSARSLRARWRSGMPVITEITIVLCVAIWILEVIFRLAWPAGLNAMLGFAMLQPATACVHPWTFITAMFIHNPGALWHILFNMLTLWSVGPYLERLMGHWPYLILYVLSGIGGNAAMMLWAAIGGASSAGWITGVYGASGAIFGLFAAMLVVYHNMHEDLRSMLVWMIINFLMPIVVPNVAWQAHVGGFVFGGLLTMLTIYGVRSLRMKPVIAKFAFYGGILLVIIIAIIIWSNTLNPYAAFL</sequence>
<dbReference type="PANTHER" id="PTHR43731">
    <property type="entry name" value="RHOMBOID PROTEASE"/>
    <property type="match status" value="1"/>
</dbReference>
<feature type="transmembrane region" description="Helical" evidence="7">
    <location>
        <begin position="177"/>
        <end position="194"/>
    </location>
</feature>
<dbReference type="GO" id="GO:0004252">
    <property type="term" value="F:serine-type endopeptidase activity"/>
    <property type="evidence" value="ECO:0007669"/>
    <property type="project" value="InterPro"/>
</dbReference>
<dbReference type="GO" id="GO:0016020">
    <property type="term" value="C:membrane"/>
    <property type="evidence" value="ECO:0007669"/>
    <property type="project" value="UniProtKB-SubCell"/>
</dbReference>
<feature type="transmembrane region" description="Helical" evidence="7">
    <location>
        <begin position="232"/>
        <end position="250"/>
    </location>
</feature>
<dbReference type="Gene3D" id="1.20.1540.10">
    <property type="entry name" value="Rhomboid-like"/>
    <property type="match status" value="1"/>
</dbReference>
<evidence type="ECO:0000256" key="6">
    <source>
        <dbReference type="ARBA" id="ARBA00023136"/>
    </source>
</evidence>
<evidence type="ECO:0000313" key="9">
    <source>
        <dbReference type="EMBL" id="KFI60075.1"/>
    </source>
</evidence>
<comment type="caution">
    <text evidence="9">The sequence shown here is derived from an EMBL/GenBank/DDBJ whole genome shotgun (WGS) entry which is preliminary data.</text>
</comment>
<comment type="similarity">
    <text evidence="2">Belongs to the peptidase S54 family.</text>
</comment>
<keyword evidence="4 9" id="KW-0378">Hydrolase</keyword>
<feature type="transmembrane region" description="Helical" evidence="7">
    <location>
        <begin position="146"/>
        <end position="170"/>
    </location>
</feature>
<evidence type="ECO:0000256" key="2">
    <source>
        <dbReference type="ARBA" id="ARBA00009045"/>
    </source>
</evidence>
<name>A0A087AMS5_9BIFI</name>
<dbReference type="Proteomes" id="UP000029074">
    <property type="component" value="Unassembled WGS sequence"/>
</dbReference>
<dbReference type="InterPro" id="IPR050925">
    <property type="entry name" value="Rhomboid_protease_S54"/>
</dbReference>
<evidence type="ECO:0000256" key="4">
    <source>
        <dbReference type="ARBA" id="ARBA00022801"/>
    </source>
</evidence>
<dbReference type="SUPFAM" id="SSF144091">
    <property type="entry name" value="Rhomboid-like"/>
    <property type="match status" value="1"/>
</dbReference>
<organism evidence="9 10">
    <name type="scientific">Bifidobacterium gallicum DSM 20093 = LMG 11596</name>
    <dbReference type="NCBI Taxonomy" id="561180"/>
    <lineage>
        <taxon>Bacteria</taxon>
        <taxon>Bacillati</taxon>
        <taxon>Actinomycetota</taxon>
        <taxon>Actinomycetes</taxon>
        <taxon>Bifidobacteriales</taxon>
        <taxon>Bifidobacteriaceae</taxon>
        <taxon>Bifidobacterium</taxon>
    </lineage>
</organism>
<reference evidence="9 10" key="1">
    <citation type="submission" date="2014-03" db="EMBL/GenBank/DDBJ databases">
        <title>Genomics of Bifidobacteria.</title>
        <authorList>
            <person name="Ventura M."/>
            <person name="Milani C."/>
            <person name="Lugli G.A."/>
        </authorList>
    </citation>
    <scope>NUCLEOTIDE SEQUENCE [LARGE SCALE GENOMIC DNA]</scope>
    <source>
        <strain evidence="9 10">LMG 11596</strain>
    </source>
</reference>
<evidence type="ECO:0000256" key="7">
    <source>
        <dbReference type="SAM" id="Phobius"/>
    </source>
</evidence>
<proteinExistence type="inferred from homology"/>
<evidence type="ECO:0000256" key="3">
    <source>
        <dbReference type="ARBA" id="ARBA00022692"/>
    </source>
</evidence>
<dbReference type="Pfam" id="PF01694">
    <property type="entry name" value="Rhomboid"/>
    <property type="match status" value="1"/>
</dbReference>
<dbReference type="InterPro" id="IPR035952">
    <property type="entry name" value="Rhomboid-like_sf"/>
</dbReference>
<feature type="transmembrane region" description="Helical" evidence="7">
    <location>
        <begin position="33"/>
        <end position="52"/>
    </location>
</feature>
<keyword evidence="6 7" id="KW-0472">Membrane</keyword>
<evidence type="ECO:0000256" key="1">
    <source>
        <dbReference type="ARBA" id="ARBA00004141"/>
    </source>
</evidence>
<accession>A0A087AMS5</accession>
<feature type="transmembrane region" description="Helical" evidence="7">
    <location>
        <begin position="200"/>
        <end position="220"/>
    </location>
</feature>
<dbReference type="OrthoDB" id="9807874at2"/>